<dbReference type="AlphaFoldDB" id="Q0W2I5"/>
<reference evidence="1 2" key="1">
    <citation type="journal article" date="2006" name="Science">
        <title>Genome of rice cluster I archaea -- the key methane producers in the rice rhizosphere.</title>
        <authorList>
            <person name="Erkel C."/>
            <person name="Kube M."/>
            <person name="Reinhardt R."/>
            <person name="Liesack W."/>
        </authorList>
    </citation>
    <scope>NUCLEOTIDE SEQUENCE [LARGE SCALE GENOMIC DNA]</scope>
    <source>
        <strain evidence="2">DSM 22066 / NBRC 105507 / MRE50</strain>
    </source>
</reference>
<dbReference type="RefSeq" id="WP_012035173.1">
    <property type="nucleotide sequence ID" value="NC_009464.1"/>
</dbReference>
<sequence>MKTTAQIMTMIALLIALTAPVVAQAYPGFGTGAYQQPATWVSNSGMGCPGCPGCPDNPIRTPGEPGCYVYNPGYPGYLGSPGYQGYPGYLGCPGCPGCPDYNATPRNPEEPGCLIVQ</sequence>
<keyword evidence="2" id="KW-1185">Reference proteome</keyword>
<dbReference type="GeneID" id="5143474"/>
<dbReference type="KEGG" id="rci:RCIX2307"/>
<dbReference type="STRING" id="351160.RCIX2307"/>
<evidence type="ECO:0000313" key="1">
    <source>
        <dbReference type="EMBL" id="CAJ37408.1"/>
    </source>
</evidence>
<evidence type="ECO:0000313" key="2">
    <source>
        <dbReference type="Proteomes" id="UP000000663"/>
    </source>
</evidence>
<dbReference type="Proteomes" id="UP000000663">
    <property type="component" value="Chromosome"/>
</dbReference>
<dbReference type="EMBL" id="AM114193">
    <property type="protein sequence ID" value="CAJ37408.1"/>
    <property type="molecule type" value="Genomic_DNA"/>
</dbReference>
<proteinExistence type="predicted"/>
<name>Q0W2I5_METAR</name>
<accession>Q0W2I5</accession>
<dbReference type="PATRIC" id="fig|351160.9.peg.872"/>
<organism evidence="1 2">
    <name type="scientific">Methanocella arvoryzae (strain DSM 22066 / NBRC 105507 / MRE50)</name>
    <dbReference type="NCBI Taxonomy" id="351160"/>
    <lineage>
        <taxon>Archaea</taxon>
        <taxon>Methanobacteriati</taxon>
        <taxon>Methanobacteriota</taxon>
        <taxon>Stenosarchaea group</taxon>
        <taxon>Methanomicrobia</taxon>
        <taxon>Methanocellales</taxon>
        <taxon>Methanocellaceae</taxon>
        <taxon>Methanocella</taxon>
    </lineage>
</organism>
<protein>
    <submittedName>
        <fullName evidence="1">Uncharacterized protein</fullName>
    </submittedName>
</protein>
<gene>
    <name evidence="1" type="ORF">RCIX2307</name>
</gene>